<gene>
    <name evidence="1" type="ORF">LA76x_1033</name>
</gene>
<dbReference type="Proteomes" id="UP000060787">
    <property type="component" value="Chromosome"/>
</dbReference>
<protein>
    <submittedName>
        <fullName evidence="1">Uncharacterized protein</fullName>
    </submittedName>
</protein>
<organism evidence="1 2">
    <name type="scientific">Lysobacter antibioticus</name>
    <dbReference type="NCBI Taxonomy" id="84531"/>
    <lineage>
        <taxon>Bacteria</taxon>
        <taxon>Pseudomonadati</taxon>
        <taxon>Pseudomonadota</taxon>
        <taxon>Gammaproteobacteria</taxon>
        <taxon>Lysobacterales</taxon>
        <taxon>Lysobacteraceae</taxon>
        <taxon>Lysobacter</taxon>
    </lineage>
</organism>
<sequence>MAVRRLALATAKEDPEGGAQGCAPFFIGTGMSRMKNLRGGTARAGW</sequence>
<keyword evidence="2" id="KW-1185">Reference proteome</keyword>
<accession>A0A0S2F6K4</accession>
<evidence type="ECO:0000313" key="2">
    <source>
        <dbReference type="Proteomes" id="UP000060787"/>
    </source>
</evidence>
<proteinExistence type="predicted"/>
<reference evidence="1 2" key="1">
    <citation type="journal article" date="2015" name="BMC Genomics">
        <title>Comparative genomics and metabolic profiling of the genus Lysobacter.</title>
        <authorList>
            <person name="de Bruijn I."/>
            <person name="Cheng X."/>
            <person name="de Jager V."/>
            <person name="Exposito R.G."/>
            <person name="Watrous J."/>
            <person name="Patel N."/>
            <person name="Postma J."/>
            <person name="Dorrestein P.C."/>
            <person name="Kobayashi D."/>
            <person name="Raaijmakers J.M."/>
        </authorList>
    </citation>
    <scope>NUCLEOTIDE SEQUENCE [LARGE SCALE GENOMIC DNA]</scope>
    <source>
        <strain evidence="1 2">76</strain>
    </source>
</reference>
<dbReference type="AlphaFoldDB" id="A0A0S2F6K4"/>
<dbReference type="KEGG" id="lab:LA76x_1033"/>
<dbReference type="EMBL" id="CP011129">
    <property type="protein sequence ID" value="ALN79193.1"/>
    <property type="molecule type" value="Genomic_DNA"/>
</dbReference>
<name>A0A0S2F6K4_LYSAN</name>
<evidence type="ECO:0000313" key="1">
    <source>
        <dbReference type="EMBL" id="ALN79193.1"/>
    </source>
</evidence>